<proteinExistence type="predicted"/>
<gene>
    <name evidence="1" type="ORF">WR25_22284</name>
</gene>
<reference evidence="1 2" key="1">
    <citation type="journal article" date="2017" name="Curr. Biol.">
        <title>Genome architecture and evolution of a unichromosomal asexual nematode.</title>
        <authorList>
            <person name="Fradin H."/>
            <person name="Zegar C."/>
            <person name="Gutwein M."/>
            <person name="Lucas J."/>
            <person name="Kovtun M."/>
            <person name="Corcoran D."/>
            <person name="Baugh L.R."/>
            <person name="Kiontke K."/>
            <person name="Gunsalus K."/>
            <person name="Fitch D.H."/>
            <person name="Piano F."/>
        </authorList>
    </citation>
    <scope>NUCLEOTIDE SEQUENCE [LARGE SCALE GENOMIC DNA]</scope>
    <source>
        <strain evidence="1">PF1309</strain>
    </source>
</reference>
<sequence length="170" mass="18814">MQSYENMTQYTFDDNVTIQQIQIDILTWAEENQLREEVLEYNANQSATTLDHQLDATRAAAQLPGIIAQLITMSQQTNISYSELNKQMSVFMDGLDSTTRMLAFPLATLFFPRPPYVGCGSVEPMPIVVTEPIQPETVQPVPIVSPSEVQPIDSTTPIVPIVDNVAQAVG</sequence>
<evidence type="ECO:0000313" key="2">
    <source>
        <dbReference type="Proteomes" id="UP000218231"/>
    </source>
</evidence>
<protein>
    <recommendedName>
        <fullName evidence="3">SXP/RAL-2 family protein Ani s 5-like cation-binding domain-containing protein</fullName>
    </recommendedName>
</protein>
<evidence type="ECO:0000313" key="1">
    <source>
        <dbReference type="EMBL" id="PAV81464.1"/>
    </source>
</evidence>
<dbReference type="Proteomes" id="UP000218231">
    <property type="component" value="Unassembled WGS sequence"/>
</dbReference>
<dbReference type="AlphaFoldDB" id="A0A2A2L5P3"/>
<comment type="caution">
    <text evidence="1">The sequence shown here is derived from an EMBL/GenBank/DDBJ whole genome shotgun (WGS) entry which is preliminary data.</text>
</comment>
<organism evidence="1 2">
    <name type="scientific">Diploscapter pachys</name>
    <dbReference type="NCBI Taxonomy" id="2018661"/>
    <lineage>
        <taxon>Eukaryota</taxon>
        <taxon>Metazoa</taxon>
        <taxon>Ecdysozoa</taxon>
        <taxon>Nematoda</taxon>
        <taxon>Chromadorea</taxon>
        <taxon>Rhabditida</taxon>
        <taxon>Rhabditina</taxon>
        <taxon>Rhabditomorpha</taxon>
        <taxon>Rhabditoidea</taxon>
        <taxon>Rhabditidae</taxon>
        <taxon>Diploscapter</taxon>
    </lineage>
</organism>
<dbReference type="EMBL" id="LIAE01007170">
    <property type="protein sequence ID" value="PAV81464.1"/>
    <property type="molecule type" value="Genomic_DNA"/>
</dbReference>
<keyword evidence="2" id="KW-1185">Reference proteome</keyword>
<accession>A0A2A2L5P3</accession>
<name>A0A2A2L5P3_9BILA</name>
<evidence type="ECO:0008006" key="3">
    <source>
        <dbReference type="Google" id="ProtNLM"/>
    </source>
</evidence>